<sequence>MLTAPWVLYGVGLDEASSWNQKVNDTSGMAGPLNGPWYQGASSTTATDTVKPGTNDEGRADGEADGDDFTRLLCIGRGSNALKLATLWESVA</sequence>
<evidence type="ECO:0000313" key="3">
    <source>
        <dbReference type="Proteomes" id="UP001066276"/>
    </source>
</evidence>
<reference evidence="2" key="1">
    <citation type="journal article" date="2022" name="bioRxiv">
        <title>Sequencing and chromosome-scale assembly of the giantPleurodeles waltlgenome.</title>
        <authorList>
            <person name="Brown T."/>
            <person name="Elewa A."/>
            <person name="Iarovenko S."/>
            <person name="Subramanian E."/>
            <person name="Araus A.J."/>
            <person name="Petzold A."/>
            <person name="Susuki M."/>
            <person name="Suzuki K.-i.T."/>
            <person name="Hayashi T."/>
            <person name="Toyoda A."/>
            <person name="Oliveira C."/>
            <person name="Osipova E."/>
            <person name="Leigh N.D."/>
            <person name="Simon A."/>
            <person name="Yun M.H."/>
        </authorList>
    </citation>
    <scope>NUCLEOTIDE SEQUENCE</scope>
    <source>
        <strain evidence="2">20211129_DDA</strain>
        <tissue evidence="2">Liver</tissue>
    </source>
</reference>
<feature type="region of interest" description="Disordered" evidence="1">
    <location>
        <begin position="28"/>
        <end position="66"/>
    </location>
</feature>
<gene>
    <name evidence="2" type="ORF">NDU88_003827</name>
</gene>
<evidence type="ECO:0000313" key="2">
    <source>
        <dbReference type="EMBL" id="KAJ1187048.1"/>
    </source>
</evidence>
<name>A0AAV7UDY1_PLEWA</name>
<evidence type="ECO:0000256" key="1">
    <source>
        <dbReference type="SAM" id="MobiDB-lite"/>
    </source>
</evidence>
<protein>
    <submittedName>
        <fullName evidence="2">Uncharacterized protein</fullName>
    </submittedName>
</protein>
<comment type="caution">
    <text evidence="2">The sequence shown here is derived from an EMBL/GenBank/DDBJ whole genome shotgun (WGS) entry which is preliminary data.</text>
</comment>
<dbReference type="EMBL" id="JANPWB010000005">
    <property type="protein sequence ID" value="KAJ1187048.1"/>
    <property type="molecule type" value="Genomic_DNA"/>
</dbReference>
<organism evidence="2 3">
    <name type="scientific">Pleurodeles waltl</name>
    <name type="common">Iberian ribbed newt</name>
    <dbReference type="NCBI Taxonomy" id="8319"/>
    <lineage>
        <taxon>Eukaryota</taxon>
        <taxon>Metazoa</taxon>
        <taxon>Chordata</taxon>
        <taxon>Craniata</taxon>
        <taxon>Vertebrata</taxon>
        <taxon>Euteleostomi</taxon>
        <taxon>Amphibia</taxon>
        <taxon>Batrachia</taxon>
        <taxon>Caudata</taxon>
        <taxon>Salamandroidea</taxon>
        <taxon>Salamandridae</taxon>
        <taxon>Pleurodelinae</taxon>
        <taxon>Pleurodeles</taxon>
    </lineage>
</organism>
<accession>A0AAV7UDY1</accession>
<keyword evidence="3" id="KW-1185">Reference proteome</keyword>
<dbReference type="Proteomes" id="UP001066276">
    <property type="component" value="Chromosome 3_1"/>
</dbReference>
<proteinExistence type="predicted"/>
<dbReference type="AlphaFoldDB" id="A0AAV7UDY1"/>